<reference evidence="2 3" key="1">
    <citation type="submission" date="2020-02" db="EMBL/GenBank/DDBJ databases">
        <title>Out from the shadows clarifying the taxonomy of the family Cryomorphaceae and related taxa by utilizing the GTDB taxonomic framework.</title>
        <authorList>
            <person name="Bowman J.P."/>
        </authorList>
    </citation>
    <scope>NUCLEOTIDE SEQUENCE [LARGE SCALE GENOMIC DNA]</scope>
    <source>
        <strain evidence="2 3">QSSC 1-22</strain>
    </source>
</reference>
<evidence type="ECO:0000313" key="3">
    <source>
        <dbReference type="Proteomes" id="UP000486602"/>
    </source>
</evidence>
<gene>
    <name evidence="2" type="ORF">G3O08_20270</name>
</gene>
<dbReference type="Proteomes" id="UP000486602">
    <property type="component" value="Unassembled WGS sequence"/>
</dbReference>
<dbReference type="AlphaFoldDB" id="A0A7K3WVV6"/>
<keyword evidence="3" id="KW-1185">Reference proteome</keyword>
<evidence type="ECO:0008006" key="4">
    <source>
        <dbReference type="Google" id="ProtNLM"/>
    </source>
</evidence>
<accession>A0A7K3WVV6</accession>
<proteinExistence type="predicted"/>
<dbReference type="EMBL" id="JAAGVY010000088">
    <property type="protein sequence ID" value="NEN25829.1"/>
    <property type="molecule type" value="Genomic_DNA"/>
</dbReference>
<name>A0A7K3WVV6_9FLAO</name>
<protein>
    <recommendedName>
        <fullName evidence="4">DUF4468 domain-containing protein</fullName>
    </recommendedName>
</protein>
<feature type="chain" id="PRO_5029683188" description="DUF4468 domain-containing protein" evidence="1">
    <location>
        <begin position="23"/>
        <end position="170"/>
    </location>
</feature>
<comment type="caution">
    <text evidence="2">The sequence shown here is derived from an EMBL/GenBank/DDBJ whole genome shotgun (WGS) entry which is preliminary data.</text>
</comment>
<evidence type="ECO:0000256" key="1">
    <source>
        <dbReference type="SAM" id="SignalP"/>
    </source>
</evidence>
<sequence>MKQLITTLAILLTLSLSNALQAQMLEKKAFKEASTIRLYVTDATESAAVSRFTEFINKTSWTVQPSSKPIEEAKAGQSVNTMLTDTGSLFDFMMGEFRGQLQFYADTDSSNKIYIGVSGYTSTVTWGGSDKAKMKKGGPDTNWSQRAMFKQMDKHLSNFSGLDLVLYSDE</sequence>
<feature type="signal peptide" evidence="1">
    <location>
        <begin position="1"/>
        <end position="22"/>
    </location>
</feature>
<evidence type="ECO:0000313" key="2">
    <source>
        <dbReference type="EMBL" id="NEN25829.1"/>
    </source>
</evidence>
<dbReference type="RefSeq" id="WP_163287274.1">
    <property type="nucleotide sequence ID" value="NZ_JAAGVY010000088.1"/>
</dbReference>
<organism evidence="2 3">
    <name type="scientific">Cryomorpha ignava</name>
    <dbReference type="NCBI Taxonomy" id="101383"/>
    <lineage>
        <taxon>Bacteria</taxon>
        <taxon>Pseudomonadati</taxon>
        <taxon>Bacteroidota</taxon>
        <taxon>Flavobacteriia</taxon>
        <taxon>Flavobacteriales</taxon>
        <taxon>Cryomorphaceae</taxon>
        <taxon>Cryomorpha</taxon>
    </lineage>
</organism>
<keyword evidence="1" id="KW-0732">Signal</keyword>